<organism evidence="1 2">
    <name type="scientific">Rouxiella badensis</name>
    <dbReference type="NCBI Taxonomy" id="1646377"/>
    <lineage>
        <taxon>Bacteria</taxon>
        <taxon>Pseudomonadati</taxon>
        <taxon>Pseudomonadota</taxon>
        <taxon>Gammaproteobacteria</taxon>
        <taxon>Enterobacterales</taxon>
        <taxon>Yersiniaceae</taxon>
        <taxon>Rouxiella</taxon>
    </lineage>
</organism>
<dbReference type="EMBL" id="MRWE01000012">
    <property type="protein sequence ID" value="ORJ25767.1"/>
    <property type="molecule type" value="Genomic_DNA"/>
</dbReference>
<comment type="caution">
    <text evidence="1">The sequence shown here is derived from an EMBL/GenBank/DDBJ whole genome shotgun (WGS) entry which is preliminary data.</text>
</comment>
<gene>
    <name evidence="1" type="ORF">BS640_08925</name>
</gene>
<dbReference type="STRING" id="1646377.BS640_08925"/>
<keyword evidence="2" id="KW-1185">Reference proteome</keyword>
<dbReference type="Proteomes" id="UP000192536">
    <property type="component" value="Unassembled WGS sequence"/>
</dbReference>
<accession>A0A1X0WG49</accession>
<dbReference type="AlphaFoldDB" id="A0A1X0WG49"/>
<reference evidence="1 2" key="1">
    <citation type="journal article" date="2017" name="Int. J. Syst. Evol. Microbiol.">
        <title>Rouxiella badensis sp. nov. and Rouxiella silvae sp. nov. isolated from peat bog soil in Germany and emendation of the genus description.</title>
        <authorList>
            <person name="Le Fleche-Mateos A."/>
            <person name="Kugler J.H."/>
            <person name="Hansen S.H."/>
            <person name="Syldatk C."/>
            <person name="Hausmann R."/>
            <person name="Lomprez F."/>
            <person name="Vandenbogaert M."/>
            <person name="Manuguerra J.C."/>
            <person name="Grimont P.A."/>
        </authorList>
    </citation>
    <scope>NUCLEOTIDE SEQUENCE [LARGE SCALE GENOMIC DNA]</scope>
    <source>
        <strain evidence="1 2">DSM 100043</strain>
    </source>
</reference>
<evidence type="ECO:0000313" key="1">
    <source>
        <dbReference type="EMBL" id="ORJ25767.1"/>
    </source>
</evidence>
<sequence length="92" mass="10362">MERIKLSIHHLHKYVAGEKQDAQATARIYAGDKLILVENMQGQAVWYDRFIHATDDNGQPLRVEWDCDGEASMDVSRVEVCSCCGGDESLHV</sequence>
<proteinExistence type="predicted"/>
<dbReference type="RefSeq" id="WP_017493140.1">
    <property type="nucleotide sequence ID" value="NZ_CAUQAZ010000085.1"/>
</dbReference>
<name>A0A1X0WG49_9GAMM</name>
<evidence type="ECO:0000313" key="2">
    <source>
        <dbReference type="Proteomes" id="UP000192536"/>
    </source>
</evidence>
<protein>
    <submittedName>
        <fullName evidence="1">Uncharacterized protein</fullName>
    </submittedName>
</protein>
<dbReference type="GeneID" id="93566762"/>